<protein>
    <submittedName>
        <fullName evidence="9">Uncharacterized protein</fullName>
    </submittedName>
</protein>
<evidence type="ECO:0000256" key="5">
    <source>
        <dbReference type="ARBA" id="ARBA00023136"/>
    </source>
</evidence>
<evidence type="ECO:0000256" key="8">
    <source>
        <dbReference type="SAM" id="Phobius"/>
    </source>
</evidence>
<dbReference type="InterPro" id="IPR009606">
    <property type="entry name" value="DEAL/Modifying_wall_lignin1/2"/>
</dbReference>
<proteinExistence type="inferred from homology"/>
<dbReference type="InterPro" id="IPR052222">
    <property type="entry name" value="DESIGUAL"/>
</dbReference>
<sequence length="109" mass="11559">MLYSGCCFFGAESMLLAGSIINSYHTTTEGIEGFHDPFCSSLKSGIFFTAAILILLAMVASILYYCASDYGKATADNEPPPNPSLEMTGRQGGAMEDGGEGESDHMLVD</sequence>
<evidence type="ECO:0000256" key="1">
    <source>
        <dbReference type="ARBA" id="ARBA00004127"/>
    </source>
</evidence>
<keyword evidence="5 8" id="KW-0472">Membrane</keyword>
<evidence type="ECO:0000256" key="3">
    <source>
        <dbReference type="ARBA" id="ARBA00022729"/>
    </source>
</evidence>
<dbReference type="Pfam" id="PF06749">
    <property type="entry name" value="DUF1218"/>
    <property type="match status" value="1"/>
</dbReference>
<feature type="region of interest" description="Disordered" evidence="7">
    <location>
        <begin position="75"/>
        <end position="109"/>
    </location>
</feature>
<keyword evidence="4 8" id="KW-1133">Transmembrane helix</keyword>
<comment type="similarity">
    <text evidence="6">Belongs to the DESIGUAL family.</text>
</comment>
<evidence type="ECO:0000256" key="6">
    <source>
        <dbReference type="ARBA" id="ARBA00029467"/>
    </source>
</evidence>
<evidence type="ECO:0000313" key="10">
    <source>
        <dbReference type="Proteomes" id="UP001396334"/>
    </source>
</evidence>
<accession>A0ABR2RCX5</accession>
<feature type="transmembrane region" description="Helical" evidence="8">
    <location>
        <begin position="46"/>
        <end position="67"/>
    </location>
</feature>
<evidence type="ECO:0000256" key="4">
    <source>
        <dbReference type="ARBA" id="ARBA00022989"/>
    </source>
</evidence>
<keyword evidence="3" id="KW-0732">Signal</keyword>
<dbReference type="PANTHER" id="PTHR31769">
    <property type="entry name" value="OS07G0462200 PROTEIN-RELATED"/>
    <property type="match status" value="1"/>
</dbReference>
<comment type="subcellular location">
    <subcellularLocation>
        <location evidence="1">Endomembrane system</location>
        <topology evidence="1">Multi-pass membrane protein</topology>
    </subcellularLocation>
</comment>
<dbReference type="Proteomes" id="UP001396334">
    <property type="component" value="Unassembled WGS sequence"/>
</dbReference>
<dbReference type="EMBL" id="JBBPBN010000023">
    <property type="protein sequence ID" value="KAK9010699.1"/>
    <property type="molecule type" value="Genomic_DNA"/>
</dbReference>
<evidence type="ECO:0000256" key="2">
    <source>
        <dbReference type="ARBA" id="ARBA00022692"/>
    </source>
</evidence>
<organism evidence="9 10">
    <name type="scientific">Hibiscus sabdariffa</name>
    <name type="common">roselle</name>
    <dbReference type="NCBI Taxonomy" id="183260"/>
    <lineage>
        <taxon>Eukaryota</taxon>
        <taxon>Viridiplantae</taxon>
        <taxon>Streptophyta</taxon>
        <taxon>Embryophyta</taxon>
        <taxon>Tracheophyta</taxon>
        <taxon>Spermatophyta</taxon>
        <taxon>Magnoliopsida</taxon>
        <taxon>eudicotyledons</taxon>
        <taxon>Gunneridae</taxon>
        <taxon>Pentapetalae</taxon>
        <taxon>rosids</taxon>
        <taxon>malvids</taxon>
        <taxon>Malvales</taxon>
        <taxon>Malvaceae</taxon>
        <taxon>Malvoideae</taxon>
        <taxon>Hibiscus</taxon>
    </lineage>
</organism>
<keyword evidence="10" id="KW-1185">Reference proteome</keyword>
<name>A0ABR2RCX5_9ROSI</name>
<reference evidence="9 10" key="1">
    <citation type="journal article" date="2024" name="G3 (Bethesda)">
        <title>Genome assembly of Hibiscus sabdariffa L. provides insights into metabolisms of medicinal natural products.</title>
        <authorList>
            <person name="Kim T."/>
        </authorList>
    </citation>
    <scope>NUCLEOTIDE SEQUENCE [LARGE SCALE GENOMIC DNA]</scope>
    <source>
        <strain evidence="9">TK-2024</strain>
        <tissue evidence="9">Old leaves</tissue>
    </source>
</reference>
<evidence type="ECO:0000313" key="9">
    <source>
        <dbReference type="EMBL" id="KAK9010699.1"/>
    </source>
</evidence>
<evidence type="ECO:0000256" key="7">
    <source>
        <dbReference type="SAM" id="MobiDB-lite"/>
    </source>
</evidence>
<gene>
    <name evidence="9" type="ORF">V6N11_043570</name>
</gene>
<comment type="caution">
    <text evidence="9">The sequence shown here is derived from an EMBL/GenBank/DDBJ whole genome shotgun (WGS) entry which is preliminary data.</text>
</comment>
<keyword evidence="2 8" id="KW-0812">Transmembrane</keyword>